<keyword evidence="1" id="KW-0175">Coiled coil</keyword>
<organism evidence="2 3">
    <name type="scientific">Boothiomyces macroporosus</name>
    <dbReference type="NCBI Taxonomy" id="261099"/>
    <lineage>
        <taxon>Eukaryota</taxon>
        <taxon>Fungi</taxon>
        <taxon>Fungi incertae sedis</taxon>
        <taxon>Chytridiomycota</taxon>
        <taxon>Chytridiomycota incertae sedis</taxon>
        <taxon>Chytridiomycetes</taxon>
        <taxon>Rhizophydiales</taxon>
        <taxon>Terramycetaceae</taxon>
        <taxon>Boothiomyces</taxon>
    </lineage>
</organism>
<evidence type="ECO:0000256" key="1">
    <source>
        <dbReference type="SAM" id="Coils"/>
    </source>
</evidence>
<proteinExistence type="predicted"/>
<dbReference type="Proteomes" id="UP001210925">
    <property type="component" value="Unassembled WGS sequence"/>
</dbReference>
<evidence type="ECO:0000313" key="3">
    <source>
        <dbReference type="Proteomes" id="UP001210925"/>
    </source>
</evidence>
<evidence type="ECO:0000313" key="2">
    <source>
        <dbReference type="EMBL" id="KAJ3258087.1"/>
    </source>
</evidence>
<gene>
    <name evidence="2" type="ORF">HK103_004080</name>
</gene>
<reference evidence="2" key="1">
    <citation type="submission" date="2020-05" db="EMBL/GenBank/DDBJ databases">
        <title>Phylogenomic resolution of chytrid fungi.</title>
        <authorList>
            <person name="Stajich J.E."/>
            <person name="Amses K."/>
            <person name="Simmons R."/>
            <person name="Seto K."/>
            <person name="Myers J."/>
            <person name="Bonds A."/>
            <person name="Quandt C.A."/>
            <person name="Barry K."/>
            <person name="Liu P."/>
            <person name="Grigoriev I."/>
            <person name="Longcore J.E."/>
            <person name="James T.Y."/>
        </authorList>
    </citation>
    <scope>NUCLEOTIDE SEQUENCE</scope>
    <source>
        <strain evidence="2">PLAUS21</strain>
    </source>
</reference>
<keyword evidence="3" id="KW-1185">Reference proteome</keyword>
<comment type="caution">
    <text evidence="2">The sequence shown here is derived from an EMBL/GenBank/DDBJ whole genome shotgun (WGS) entry which is preliminary data.</text>
</comment>
<protein>
    <submittedName>
        <fullName evidence="2">Uncharacterized protein</fullName>
    </submittedName>
</protein>
<feature type="coiled-coil region" evidence="1">
    <location>
        <begin position="89"/>
        <end position="116"/>
    </location>
</feature>
<name>A0AAD5ULL3_9FUNG</name>
<dbReference type="EMBL" id="JADGKB010000031">
    <property type="protein sequence ID" value="KAJ3258087.1"/>
    <property type="molecule type" value="Genomic_DNA"/>
</dbReference>
<dbReference type="AlphaFoldDB" id="A0AAD5ULL3"/>
<sequence>MNKSEKLILAKKKLEEFKQSKNKKSVAETQRYHTSECAENISIESDTGTVSTNGFEQKTELPMEMPNSSGLNTTNGASEERTVVLEMMLSFKDNELQEAQNRIAELEKLVEIKEEQLKSHRPPQQSPTIIDTVKVVAHEVYQNIRDVVQEVVEEDQEDFSEEQEETTTQPNQHIQMTLGGVVDPARTAKDESPTRIETVSDMEKETLVNCLKLNTEEISQLKHTINQLQNKHLAEILDIKKISDHQETILRSKIERLEQELALSRIERAILPFNVDNMEASAHANLALAADAKEQAKTAVLHSYQDQFKKLQVMYSMFNIKEEDSDTAFGKLLSALDVILKEWFKFKADLEEAHQVIEMQHKKIIQALDKQESQKESRLSMIKAASLEFTDEATLIDQILSALDELPNKDDLQVQKIIKEMDNLNQLFTQLKLKLSAKADRLDFQLALNTEMKKLFITNALTGTPTNTTDYDIIGKFNEAKIEIGRLQELLISNDISY</sequence>
<accession>A0AAD5ULL3</accession>